<proteinExistence type="predicted"/>
<evidence type="ECO:0000256" key="2">
    <source>
        <dbReference type="SAM" id="Phobius"/>
    </source>
</evidence>
<dbReference type="EMBL" id="JACGCM010002226">
    <property type="protein sequence ID" value="KAF6142925.1"/>
    <property type="molecule type" value="Genomic_DNA"/>
</dbReference>
<organism evidence="3 4">
    <name type="scientific">Kingdonia uniflora</name>
    <dbReference type="NCBI Taxonomy" id="39325"/>
    <lineage>
        <taxon>Eukaryota</taxon>
        <taxon>Viridiplantae</taxon>
        <taxon>Streptophyta</taxon>
        <taxon>Embryophyta</taxon>
        <taxon>Tracheophyta</taxon>
        <taxon>Spermatophyta</taxon>
        <taxon>Magnoliopsida</taxon>
        <taxon>Ranunculales</taxon>
        <taxon>Circaeasteraceae</taxon>
        <taxon>Kingdonia</taxon>
    </lineage>
</organism>
<protein>
    <submittedName>
        <fullName evidence="3">Uncharacterized protein</fullName>
    </submittedName>
</protein>
<dbReference type="OrthoDB" id="434647at2759"/>
<accession>A0A7J7LJS5</accession>
<evidence type="ECO:0000313" key="3">
    <source>
        <dbReference type="EMBL" id="KAF6142925.1"/>
    </source>
</evidence>
<dbReference type="PANTHER" id="PTHR36347">
    <property type="entry name" value="EXPRESSED PROTEIN"/>
    <property type="match status" value="1"/>
</dbReference>
<keyword evidence="2" id="KW-0472">Membrane</keyword>
<dbReference type="Proteomes" id="UP000541444">
    <property type="component" value="Unassembled WGS sequence"/>
</dbReference>
<comment type="caution">
    <text evidence="3">The sequence shown here is derived from an EMBL/GenBank/DDBJ whole genome shotgun (WGS) entry which is preliminary data.</text>
</comment>
<name>A0A7J7LJS5_9MAGN</name>
<keyword evidence="2" id="KW-0812">Transmembrane</keyword>
<evidence type="ECO:0000256" key="1">
    <source>
        <dbReference type="SAM" id="MobiDB-lite"/>
    </source>
</evidence>
<feature type="region of interest" description="Disordered" evidence="1">
    <location>
        <begin position="49"/>
        <end position="104"/>
    </location>
</feature>
<keyword evidence="2" id="KW-1133">Transmembrane helix</keyword>
<gene>
    <name evidence="3" type="ORF">GIB67_003881</name>
</gene>
<dbReference type="GO" id="GO:0009507">
    <property type="term" value="C:chloroplast"/>
    <property type="evidence" value="ECO:0007669"/>
    <property type="project" value="TreeGrafter"/>
</dbReference>
<reference evidence="3 4" key="1">
    <citation type="journal article" date="2020" name="IScience">
        <title>Genome Sequencing of the Endangered Kingdonia uniflora (Circaeasteraceae, Ranunculales) Reveals Potential Mechanisms of Evolutionary Specialization.</title>
        <authorList>
            <person name="Sun Y."/>
            <person name="Deng T."/>
            <person name="Zhang A."/>
            <person name="Moore M.J."/>
            <person name="Landis J.B."/>
            <person name="Lin N."/>
            <person name="Zhang H."/>
            <person name="Zhang X."/>
            <person name="Huang J."/>
            <person name="Zhang X."/>
            <person name="Sun H."/>
            <person name="Wang H."/>
        </authorList>
    </citation>
    <scope>NUCLEOTIDE SEQUENCE [LARGE SCALE GENOMIC DNA]</scope>
    <source>
        <strain evidence="3">TB1705</strain>
        <tissue evidence="3">Leaf</tissue>
    </source>
</reference>
<dbReference type="AlphaFoldDB" id="A0A7J7LJS5"/>
<sequence length="166" mass="18465">MEANIPTSLLCSKPLQFFITTKSSSFSFPIHLQTTNNHRLRHTQSIRAAVGPGNGNERENLPSVQPPLPTDSVEIRFKRGSRKRIKQQQQGGGSGISPPPPPPKEWEVMTLQEKAVKLYMGEKGLLFWLNKAAYASIFIIIGAWILFRFVGPSLGLYQLDAPQPSP</sequence>
<dbReference type="PANTHER" id="PTHR36347:SF1">
    <property type="entry name" value="EXPRESSED PROTEIN"/>
    <property type="match status" value="1"/>
</dbReference>
<keyword evidence="4" id="KW-1185">Reference proteome</keyword>
<feature type="transmembrane region" description="Helical" evidence="2">
    <location>
        <begin position="125"/>
        <end position="147"/>
    </location>
</feature>
<evidence type="ECO:0000313" key="4">
    <source>
        <dbReference type="Proteomes" id="UP000541444"/>
    </source>
</evidence>